<dbReference type="OrthoDB" id="5242211at2"/>
<organism evidence="5 6">
    <name type="scientific">Aphanothece hegewaldii CCALA 016</name>
    <dbReference type="NCBI Taxonomy" id="2107694"/>
    <lineage>
        <taxon>Bacteria</taxon>
        <taxon>Bacillati</taxon>
        <taxon>Cyanobacteriota</taxon>
        <taxon>Cyanophyceae</taxon>
        <taxon>Oscillatoriophycideae</taxon>
        <taxon>Chroococcales</taxon>
        <taxon>Aphanothecaceae</taxon>
        <taxon>Aphanothece</taxon>
    </lineage>
</organism>
<protein>
    <recommendedName>
        <fullName evidence="4">HTH crp-type domain-containing protein</fullName>
    </recommendedName>
</protein>
<name>A0A2T1M3X6_9CHRO</name>
<dbReference type="Gene3D" id="1.10.10.10">
    <property type="entry name" value="Winged helix-like DNA-binding domain superfamily/Winged helix DNA-binding domain"/>
    <property type="match status" value="1"/>
</dbReference>
<dbReference type="InterPro" id="IPR018490">
    <property type="entry name" value="cNMP-bd_dom_sf"/>
</dbReference>
<evidence type="ECO:0000313" key="6">
    <source>
        <dbReference type="Proteomes" id="UP000239001"/>
    </source>
</evidence>
<reference evidence="5 6" key="1">
    <citation type="submission" date="2018-03" db="EMBL/GenBank/DDBJ databases">
        <title>The ancient ancestry and fast evolution of plastids.</title>
        <authorList>
            <person name="Moore K.R."/>
            <person name="Magnabosco C."/>
            <person name="Momper L."/>
            <person name="Gold D.A."/>
            <person name="Bosak T."/>
            <person name="Fournier G.P."/>
        </authorList>
    </citation>
    <scope>NUCLEOTIDE SEQUENCE [LARGE SCALE GENOMIC DNA]</scope>
    <source>
        <strain evidence="5 6">CCALA 016</strain>
    </source>
</reference>
<keyword evidence="3" id="KW-0804">Transcription</keyword>
<dbReference type="InterPro" id="IPR012318">
    <property type="entry name" value="HTH_CRP"/>
</dbReference>
<dbReference type="AlphaFoldDB" id="A0A2T1M3X6"/>
<evidence type="ECO:0000256" key="1">
    <source>
        <dbReference type="ARBA" id="ARBA00023015"/>
    </source>
</evidence>
<dbReference type="PROSITE" id="PS51063">
    <property type="entry name" value="HTH_CRP_2"/>
    <property type="match status" value="1"/>
</dbReference>
<dbReference type="PRINTS" id="PR00034">
    <property type="entry name" value="HTHCRP"/>
</dbReference>
<evidence type="ECO:0000256" key="2">
    <source>
        <dbReference type="ARBA" id="ARBA00023125"/>
    </source>
</evidence>
<dbReference type="InterPro" id="IPR014710">
    <property type="entry name" value="RmlC-like_jellyroll"/>
</dbReference>
<dbReference type="Gene3D" id="2.60.120.10">
    <property type="entry name" value="Jelly Rolls"/>
    <property type="match status" value="1"/>
</dbReference>
<evidence type="ECO:0000256" key="3">
    <source>
        <dbReference type="ARBA" id="ARBA00023163"/>
    </source>
</evidence>
<dbReference type="RefSeq" id="WP_106455164.1">
    <property type="nucleotide sequence ID" value="NZ_PXOH01000001.1"/>
</dbReference>
<reference evidence="5 6" key="2">
    <citation type="submission" date="2018-03" db="EMBL/GenBank/DDBJ databases">
        <authorList>
            <person name="Keele B.F."/>
        </authorList>
    </citation>
    <scope>NUCLEOTIDE SEQUENCE [LARGE SCALE GENOMIC DNA]</scope>
    <source>
        <strain evidence="5 6">CCALA 016</strain>
    </source>
</reference>
<dbReference type="GO" id="GO:0006355">
    <property type="term" value="P:regulation of DNA-templated transcription"/>
    <property type="evidence" value="ECO:0007669"/>
    <property type="project" value="InterPro"/>
</dbReference>
<dbReference type="InterPro" id="IPR036390">
    <property type="entry name" value="WH_DNA-bd_sf"/>
</dbReference>
<feature type="domain" description="HTH crp-type" evidence="4">
    <location>
        <begin position="128"/>
        <end position="200"/>
    </location>
</feature>
<dbReference type="InterPro" id="IPR036388">
    <property type="entry name" value="WH-like_DNA-bd_sf"/>
</dbReference>
<dbReference type="CDD" id="cd00092">
    <property type="entry name" value="HTH_CRP"/>
    <property type="match status" value="1"/>
</dbReference>
<dbReference type="GO" id="GO:0003677">
    <property type="term" value="F:DNA binding"/>
    <property type="evidence" value="ECO:0007669"/>
    <property type="project" value="UniProtKB-KW"/>
</dbReference>
<comment type="caution">
    <text evidence="5">The sequence shown here is derived from an EMBL/GenBank/DDBJ whole genome shotgun (WGS) entry which is preliminary data.</text>
</comment>
<accession>A0A2T1M3X6</accession>
<dbReference type="SUPFAM" id="SSF46785">
    <property type="entry name" value="Winged helix' DNA-binding domain"/>
    <property type="match status" value="1"/>
</dbReference>
<keyword evidence="1" id="KW-0805">Transcription regulation</keyword>
<evidence type="ECO:0000313" key="5">
    <source>
        <dbReference type="EMBL" id="PSF39544.1"/>
    </source>
</evidence>
<proteinExistence type="predicted"/>
<sequence>MILTYNTTQTLVKDDSLEGRRLHFYDKNEQIPLVNEGIWQVYRGTIQLSQLSASGEEILLGWAQQNAFFGLWFTHLDSYQAKALSEVYLKWYSKSEIESSLQLTQTVLHQVMGRMRQTEALLAIAGLKRVEERLQQLLKLLKQEMGQSIHEGTRLNVRLTHQNIANAISTTRVTVTRLLGDFQKQGLISLDSDRHLIIHH</sequence>
<dbReference type="EMBL" id="PXOH01000001">
    <property type="protein sequence ID" value="PSF39544.1"/>
    <property type="molecule type" value="Genomic_DNA"/>
</dbReference>
<dbReference type="SMART" id="SM00419">
    <property type="entry name" value="HTH_CRP"/>
    <property type="match status" value="1"/>
</dbReference>
<keyword evidence="6" id="KW-1185">Reference proteome</keyword>
<evidence type="ECO:0000259" key="4">
    <source>
        <dbReference type="PROSITE" id="PS51063"/>
    </source>
</evidence>
<dbReference type="Proteomes" id="UP000239001">
    <property type="component" value="Unassembled WGS sequence"/>
</dbReference>
<dbReference type="SUPFAM" id="SSF51206">
    <property type="entry name" value="cAMP-binding domain-like"/>
    <property type="match status" value="1"/>
</dbReference>
<dbReference type="Pfam" id="PF13545">
    <property type="entry name" value="HTH_Crp_2"/>
    <property type="match status" value="1"/>
</dbReference>
<keyword evidence="2" id="KW-0238">DNA-binding</keyword>
<gene>
    <name evidence="5" type="ORF">C7H19_01775</name>
</gene>